<proteinExistence type="predicted"/>
<organism evidence="6">
    <name type="scientific">Rodentolepis nana</name>
    <name type="common">Dwarf tapeworm</name>
    <name type="synonym">Hymenolepis nana</name>
    <dbReference type="NCBI Taxonomy" id="102285"/>
    <lineage>
        <taxon>Eukaryota</taxon>
        <taxon>Metazoa</taxon>
        <taxon>Spiralia</taxon>
        <taxon>Lophotrochozoa</taxon>
        <taxon>Platyhelminthes</taxon>
        <taxon>Cestoda</taxon>
        <taxon>Eucestoda</taxon>
        <taxon>Cyclophyllidea</taxon>
        <taxon>Hymenolepididae</taxon>
        <taxon>Rodentolepis</taxon>
    </lineage>
</organism>
<keyword evidence="4" id="KW-0966">Cell projection</keyword>
<dbReference type="Pfam" id="PF00400">
    <property type="entry name" value="WD40"/>
    <property type="match status" value="1"/>
</dbReference>
<dbReference type="STRING" id="102285.A0A0R3T7H4"/>
<protein>
    <recommendedName>
        <fullName evidence="5">Cilia- and flagella-associated protein 251</fullName>
    </recommendedName>
</protein>
<dbReference type="GO" id="GO:0031514">
    <property type="term" value="C:motile cilium"/>
    <property type="evidence" value="ECO:0007669"/>
    <property type="project" value="TreeGrafter"/>
</dbReference>
<dbReference type="SUPFAM" id="SSF50998">
    <property type="entry name" value="Quinoprotein alcohol dehydrogenase-like"/>
    <property type="match status" value="1"/>
</dbReference>
<dbReference type="InterPro" id="IPR015943">
    <property type="entry name" value="WD40/YVTN_repeat-like_dom_sf"/>
</dbReference>
<dbReference type="SMART" id="SM00320">
    <property type="entry name" value="WD40"/>
    <property type="match status" value="7"/>
</dbReference>
<comment type="subcellular location">
    <subcellularLocation>
        <location evidence="1">Cell projection</location>
        <location evidence="1">Cilium</location>
    </subcellularLocation>
</comment>
<dbReference type="InterPro" id="IPR001680">
    <property type="entry name" value="WD40_rpt"/>
</dbReference>
<dbReference type="PANTHER" id="PTHR13720:SF13">
    <property type="entry name" value="CILIA- AND FLAGELLA-ASSOCIATED PROTEIN 251"/>
    <property type="match status" value="1"/>
</dbReference>
<evidence type="ECO:0000256" key="2">
    <source>
        <dbReference type="ARBA" id="ARBA00022574"/>
    </source>
</evidence>
<dbReference type="Gene3D" id="2.130.10.10">
    <property type="entry name" value="YVTN repeat-like/Quinoprotein amine dehydrogenase"/>
    <property type="match status" value="2"/>
</dbReference>
<sequence>LFKNILFSFTILKLLFFKEKGQLLGFTAELQASYPPWEFDDHVAVETANEQGREQEEKTMSKRIQSAPEALMPVRVFSFNHSVPIINLSDETNTRIFYVSGHLGIIYDVKKNEQYILRGHINTITSTSASRNRRWLVTGDAGPDNAVMVWDAQTRKVVRCLFGIHPEGVIALRLTPDARYLASLSAPAVNDSGQQTLSIWNWTLGPHETCSDDACDQSLVRPQSLCSVQIKNEETGIQTHIAFKEDDYFQLMSNSESHVVFYNWTLEGKVTSHTPALEPKIFQTNYGKFVMSVYVPNTDMAITVTSKGFAVVWEKCRYTDKGSQQYPYFRSATKLIPLHHSGITNLTITTCAPAGVAIVTGDEEGNVRFFDSNFKLLHWYHDLKYGPILSINFSETGRIKLGVNDECINEKAPDGFDPKMPISVEDFIISTSNAIVVSLQAEGKNVKLLERDQSSTVNCLATHPLRDLVTMVGHCGMIKTWNYKWLVPVRTRLIEDQQLNACAFDPLGVFLAVGCTSGRVLFVDGLTLDDIDQHPFDYAKGPISKIVFSPDGNYCAYFDTDLTTTLLRQGDVKNKNESKWVFSGRHRAHGDRIVDILFHNFGSIDKPRLLTLGEDRMLVEYDIGNATSDGLPLKLRIQVETIAKPQCFTAMGDLYPENFICYANSDSKFRLLDVDSFGIRKTIAAPVRGAPLVCISTLPEKDDFPTPPSTPTIFGKSLRKNCLVFLTNEQLWMVLVPLDGDPYKTTSIIAHPCCRHGSGYASAMAVSRDRRFIFTAGGPDNSMHMWRANPGVLVAQTHVYCDPMQPFYEMLTEDQLNDLKDFFYLSLTRVQGVDSMDTRKTSYTIPITEIPYLTRAMGLFLSEFDIENMINEVKYSQYSTTRELIEEIDLDTFIKLYVNYRLPYDSTSVEELEETFKTILESLEIEESTHPENEIPAQSINRKSFLELLQTSGEPISRKKLVESLSVLLGLDSMSGNFEDRCFLKDLPDLKEIEECLPPYINCDGFYSAILGMNVCENDKSDIENDRRRMEHKNVPSDECCQTEL</sequence>
<keyword evidence="2" id="KW-0853">WD repeat</keyword>
<evidence type="ECO:0000313" key="6">
    <source>
        <dbReference type="WBParaSite" id="HNAJ_0000301201-mRNA-1"/>
    </source>
</evidence>
<reference evidence="6" key="1">
    <citation type="submission" date="2017-02" db="UniProtKB">
        <authorList>
            <consortium name="WormBaseParasite"/>
        </authorList>
    </citation>
    <scope>IDENTIFICATION</scope>
</reference>
<evidence type="ECO:0000256" key="3">
    <source>
        <dbReference type="ARBA" id="ARBA00022737"/>
    </source>
</evidence>
<dbReference type="WBParaSite" id="HNAJ_0000301201-mRNA-1">
    <property type="protein sequence ID" value="HNAJ_0000301201-mRNA-1"/>
    <property type="gene ID" value="HNAJ_0000301201"/>
</dbReference>
<dbReference type="InterPro" id="IPR050630">
    <property type="entry name" value="WD_repeat_EMAP"/>
</dbReference>
<dbReference type="InterPro" id="IPR011047">
    <property type="entry name" value="Quinoprotein_ADH-like_sf"/>
</dbReference>
<dbReference type="SUPFAM" id="SSF50978">
    <property type="entry name" value="WD40 repeat-like"/>
    <property type="match status" value="1"/>
</dbReference>
<evidence type="ECO:0000256" key="5">
    <source>
        <dbReference type="ARBA" id="ARBA00040994"/>
    </source>
</evidence>
<evidence type="ECO:0000256" key="4">
    <source>
        <dbReference type="ARBA" id="ARBA00023273"/>
    </source>
</evidence>
<dbReference type="InterPro" id="IPR036322">
    <property type="entry name" value="WD40_repeat_dom_sf"/>
</dbReference>
<evidence type="ECO:0000256" key="1">
    <source>
        <dbReference type="ARBA" id="ARBA00004138"/>
    </source>
</evidence>
<accession>A0A0R3T7H4</accession>
<keyword evidence="3" id="KW-0677">Repeat</keyword>
<dbReference type="PANTHER" id="PTHR13720">
    <property type="entry name" value="WD-40 REPEAT PROTEIN"/>
    <property type="match status" value="1"/>
</dbReference>
<name>A0A0R3T7H4_RODNA</name>
<dbReference type="AlphaFoldDB" id="A0A0R3T7H4"/>